<dbReference type="EMBL" id="EQ962659">
    <property type="protein sequence ID" value="EED13230.1"/>
    <property type="molecule type" value="Genomic_DNA"/>
</dbReference>
<gene>
    <name evidence="1" type="ORF">TSTA_057250</name>
</gene>
<keyword evidence="2" id="KW-1185">Reference proteome</keyword>
<dbReference type="Proteomes" id="UP000001745">
    <property type="component" value="Unassembled WGS sequence"/>
</dbReference>
<dbReference type="HOGENOM" id="CLU_1587066_0_0_1"/>
<dbReference type="OrthoDB" id="10444388at2759"/>
<dbReference type="InParanoid" id="B8MRS3"/>
<dbReference type="GeneID" id="8109956"/>
<protein>
    <submittedName>
        <fullName evidence="1">Uncharacterized protein</fullName>
    </submittedName>
</protein>
<dbReference type="RefSeq" id="XP_002487341.1">
    <property type="nucleotide sequence ID" value="XM_002487296.1"/>
</dbReference>
<evidence type="ECO:0000313" key="2">
    <source>
        <dbReference type="Proteomes" id="UP000001745"/>
    </source>
</evidence>
<dbReference type="VEuPathDB" id="FungiDB:TSTA_057250"/>
<accession>B8MRS3</accession>
<dbReference type="AlphaFoldDB" id="B8MRS3"/>
<dbReference type="PhylomeDB" id="B8MRS3"/>
<reference evidence="2" key="1">
    <citation type="journal article" date="2015" name="Genome Announc.">
        <title>Genome sequence of the AIDS-associated pathogen Penicillium marneffei (ATCC18224) and its near taxonomic relative Talaromyces stipitatus (ATCC10500).</title>
        <authorList>
            <person name="Nierman W.C."/>
            <person name="Fedorova-Abrams N.D."/>
            <person name="Andrianopoulos A."/>
        </authorList>
    </citation>
    <scope>NUCLEOTIDE SEQUENCE [LARGE SCALE GENOMIC DNA]</scope>
    <source>
        <strain evidence="2">ATCC 10500 / CBS 375.48 / QM 6759 / NRRL 1006</strain>
    </source>
</reference>
<evidence type="ECO:0000313" key="1">
    <source>
        <dbReference type="EMBL" id="EED13230.1"/>
    </source>
</evidence>
<organism evidence="1 2">
    <name type="scientific">Talaromyces stipitatus (strain ATCC 10500 / CBS 375.48 / QM 6759 / NRRL 1006)</name>
    <name type="common">Penicillium stipitatum</name>
    <dbReference type="NCBI Taxonomy" id="441959"/>
    <lineage>
        <taxon>Eukaryota</taxon>
        <taxon>Fungi</taxon>
        <taxon>Dikarya</taxon>
        <taxon>Ascomycota</taxon>
        <taxon>Pezizomycotina</taxon>
        <taxon>Eurotiomycetes</taxon>
        <taxon>Eurotiomycetidae</taxon>
        <taxon>Eurotiales</taxon>
        <taxon>Trichocomaceae</taxon>
        <taxon>Talaromyces</taxon>
        <taxon>Talaromyces sect. Talaromyces</taxon>
    </lineage>
</organism>
<name>B8MRS3_TALSN</name>
<proteinExistence type="predicted"/>
<sequence length="155" mass="17844">MLLPLREDITLVEGFVRTVLKTLRDHGDPEETEHLTAEANCDNFFAAFKWVQYLHNRASLLSEEARGQQWKQFLANVEGVLRQVARWAFEKYPEGVLSTLMTRYQSGDSNFEMDIDSPDDQTDWTWALQAALELEVATEMMQVDFTATALSEMSF</sequence>